<dbReference type="EMBL" id="UZAF01016700">
    <property type="protein sequence ID" value="VDO32539.1"/>
    <property type="molecule type" value="Genomic_DNA"/>
</dbReference>
<dbReference type="PRINTS" id="PR00759">
    <property type="entry name" value="BASICPTASE"/>
</dbReference>
<dbReference type="InterPro" id="IPR002223">
    <property type="entry name" value="Kunitz_BPTI"/>
</dbReference>
<evidence type="ECO:0000313" key="2">
    <source>
        <dbReference type="EMBL" id="VDO32539.1"/>
    </source>
</evidence>
<dbReference type="OMA" id="CPANTPS"/>
<dbReference type="PROSITE" id="PS00280">
    <property type="entry name" value="BPTI_KUNITZ_1"/>
    <property type="match status" value="1"/>
</dbReference>
<reference evidence="4" key="1">
    <citation type="submission" date="2016-04" db="UniProtKB">
        <authorList>
            <consortium name="WormBaseParasite"/>
        </authorList>
    </citation>
    <scope>IDENTIFICATION</scope>
</reference>
<feature type="domain" description="BPTI/Kunitz inhibitor" evidence="1">
    <location>
        <begin position="91"/>
        <end position="144"/>
    </location>
</feature>
<dbReference type="Pfam" id="PF00014">
    <property type="entry name" value="Kunitz_BPTI"/>
    <property type="match status" value="1"/>
</dbReference>
<accession>A0A158QM44</accession>
<keyword evidence="3" id="KW-1185">Reference proteome</keyword>
<protein>
    <submittedName>
        <fullName evidence="4">BPTI/Kunitz inhibitor domain-containing protein</fullName>
    </submittedName>
</protein>
<dbReference type="Gene3D" id="4.10.410.10">
    <property type="entry name" value="Pancreatic trypsin inhibitor Kunitz domain"/>
    <property type="match status" value="1"/>
</dbReference>
<dbReference type="Proteomes" id="UP000268014">
    <property type="component" value="Unassembled WGS sequence"/>
</dbReference>
<dbReference type="InterPro" id="IPR020901">
    <property type="entry name" value="Prtase_inh_Kunz-CS"/>
</dbReference>
<evidence type="ECO:0000313" key="3">
    <source>
        <dbReference type="Proteomes" id="UP000268014"/>
    </source>
</evidence>
<evidence type="ECO:0000259" key="1">
    <source>
        <dbReference type="PROSITE" id="PS50279"/>
    </source>
</evidence>
<gene>
    <name evidence="2" type="ORF">HPLM_LOCUS7639</name>
</gene>
<dbReference type="CDD" id="cd00109">
    <property type="entry name" value="Kunitz-type"/>
    <property type="match status" value="1"/>
</dbReference>
<dbReference type="WBParaSite" id="HPLM_0000764701-mRNA-1">
    <property type="protein sequence ID" value="HPLM_0000764701-mRNA-1"/>
    <property type="gene ID" value="HPLM_0000764701"/>
</dbReference>
<reference evidence="2 3" key="2">
    <citation type="submission" date="2018-11" db="EMBL/GenBank/DDBJ databases">
        <authorList>
            <consortium name="Pathogen Informatics"/>
        </authorList>
    </citation>
    <scope>NUCLEOTIDE SEQUENCE [LARGE SCALE GENOMIC DNA]</scope>
    <source>
        <strain evidence="2 3">MHpl1</strain>
    </source>
</reference>
<proteinExistence type="predicted"/>
<dbReference type="PANTHER" id="PTHR47248">
    <property type="entry name" value="PROTEIN CBG06772"/>
    <property type="match status" value="1"/>
</dbReference>
<sequence length="242" mass="27927">MESEHGHEMTVGRRRTLYARCENGMWTARDAWNEDFVFNSLSCLPERDHDLELVDAAWRRGKGYVQHEKPDKYLYKEPYGFDNRLARRNPCNYSVDMGDKICGRDAAIRYHFDAETMTCLPFKYTGCGGNPNNFYTESDCRHRCTYMDHIKCPANSPPVRRPDGTASCFKRNNECPKGSSCQIGWKTGICCDNNVLEKYNENIHPDCGDRKVFILLGKSCQHQFCPKGAECRRGAFYAYCCQ</sequence>
<dbReference type="GO" id="GO:0004867">
    <property type="term" value="F:serine-type endopeptidase inhibitor activity"/>
    <property type="evidence" value="ECO:0007669"/>
    <property type="project" value="InterPro"/>
</dbReference>
<name>A0A158QM44_HAEPC</name>
<dbReference type="PANTHER" id="PTHR47248:SF6">
    <property type="entry name" value="BPTI_KUNITZ INHIBITOR DOMAIN-CONTAINING PROTEIN"/>
    <property type="match status" value="1"/>
</dbReference>
<dbReference type="InterPro" id="IPR036880">
    <property type="entry name" value="Kunitz_BPTI_sf"/>
</dbReference>
<organism evidence="4">
    <name type="scientific">Haemonchus placei</name>
    <name type="common">Barber's pole worm</name>
    <dbReference type="NCBI Taxonomy" id="6290"/>
    <lineage>
        <taxon>Eukaryota</taxon>
        <taxon>Metazoa</taxon>
        <taxon>Ecdysozoa</taxon>
        <taxon>Nematoda</taxon>
        <taxon>Chromadorea</taxon>
        <taxon>Rhabditida</taxon>
        <taxon>Rhabditina</taxon>
        <taxon>Rhabditomorpha</taxon>
        <taxon>Strongyloidea</taxon>
        <taxon>Trichostrongylidae</taxon>
        <taxon>Haemonchus</taxon>
    </lineage>
</organism>
<dbReference type="PROSITE" id="PS50279">
    <property type="entry name" value="BPTI_KUNITZ_2"/>
    <property type="match status" value="1"/>
</dbReference>
<dbReference type="SUPFAM" id="SSF57362">
    <property type="entry name" value="BPTI-like"/>
    <property type="match status" value="1"/>
</dbReference>
<dbReference type="SMART" id="SM00131">
    <property type="entry name" value="KU"/>
    <property type="match status" value="1"/>
</dbReference>
<dbReference type="AlphaFoldDB" id="A0A158QM44"/>
<dbReference type="InterPro" id="IPR052861">
    <property type="entry name" value="BPTI/Kunitz_domain"/>
</dbReference>
<evidence type="ECO:0000313" key="4">
    <source>
        <dbReference type="WBParaSite" id="HPLM_0000764701-mRNA-1"/>
    </source>
</evidence>
<dbReference type="OrthoDB" id="4473401at2759"/>